<dbReference type="EMBL" id="ABVL01000052">
    <property type="protein sequence ID" value="EDY15837.1"/>
    <property type="molecule type" value="Genomic_DNA"/>
</dbReference>
<comment type="caution">
    <text evidence="1">The sequence shown here is derived from an EMBL/GenBank/DDBJ whole genome shotgun (WGS) entry which is preliminary data.</text>
</comment>
<dbReference type="AlphaFoldDB" id="B4DCK2"/>
<protein>
    <submittedName>
        <fullName evidence="1">Putative esterase</fullName>
    </submittedName>
</protein>
<dbReference type="Proteomes" id="UP000005824">
    <property type="component" value="Unassembled WGS sequence"/>
</dbReference>
<dbReference type="PANTHER" id="PTHR48098">
    <property type="entry name" value="ENTEROCHELIN ESTERASE-RELATED"/>
    <property type="match status" value="1"/>
</dbReference>
<organism evidence="1 2">
    <name type="scientific">Chthoniobacter flavus Ellin428</name>
    <dbReference type="NCBI Taxonomy" id="497964"/>
    <lineage>
        <taxon>Bacteria</taxon>
        <taxon>Pseudomonadati</taxon>
        <taxon>Verrucomicrobiota</taxon>
        <taxon>Spartobacteria</taxon>
        <taxon>Chthoniobacterales</taxon>
        <taxon>Chthoniobacteraceae</taxon>
        <taxon>Chthoniobacter</taxon>
    </lineage>
</organism>
<dbReference type="InterPro" id="IPR029058">
    <property type="entry name" value="AB_hydrolase_fold"/>
</dbReference>
<proteinExistence type="predicted"/>
<dbReference type="Pfam" id="PF00756">
    <property type="entry name" value="Esterase"/>
    <property type="match status" value="1"/>
</dbReference>
<name>B4DCK2_9BACT</name>
<dbReference type="InterPro" id="IPR000801">
    <property type="entry name" value="Esterase-like"/>
</dbReference>
<dbReference type="STRING" id="497964.CfE428DRAFT_6643"/>
<keyword evidence="2" id="KW-1185">Reference proteome</keyword>
<dbReference type="SUPFAM" id="SSF53474">
    <property type="entry name" value="alpha/beta-Hydrolases"/>
    <property type="match status" value="1"/>
</dbReference>
<gene>
    <name evidence="1" type="ORF">CfE428DRAFT_6643</name>
</gene>
<reference evidence="1 2" key="1">
    <citation type="journal article" date="2011" name="J. Bacteriol.">
        <title>Genome sequence of Chthoniobacter flavus Ellin428, an aerobic heterotrophic soil bacterium.</title>
        <authorList>
            <person name="Kant R."/>
            <person name="van Passel M.W."/>
            <person name="Palva A."/>
            <person name="Lucas S."/>
            <person name="Lapidus A."/>
            <person name="Glavina Del Rio T."/>
            <person name="Dalin E."/>
            <person name="Tice H."/>
            <person name="Bruce D."/>
            <person name="Goodwin L."/>
            <person name="Pitluck S."/>
            <person name="Larimer F.W."/>
            <person name="Land M.L."/>
            <person name="Hauser L."/>
            <person name="Sangwan P."/>
            <person name="de Vos W.M."/>
            <person name="Janssen P.H."/>
            <person name="Smidt H."/>
        </authorList>
    </citation>
    <scope>NUCLEOTIDE SEQUENCE [LARGE SCALE GENOMIC DNA]</scope>
    <source>
        <strain evidence="1 2">Ellin428</strain>
    </source>
</reference>
<dbReference type="InParanoid" id="B4DCK2"/>
<dbReference type="eggNOG" id="COG4947">
    <property type="taxonomic scope" value="Bacteria"/>
</dbReference>
<evidence type="ECO:0000313" key="1">
    <source>
        <dbReference type="EMBL" id="EDY15837.1"/>
    </source>
</evidence>
<dbReference type="InterPro" id="IPR050583">
    <property type="entry name" value="Mycobacterial_A85_antigen"/>
</dbReference>
<dbReference type="RefSeq" id="WP_006983960.1">
    <property type="nucleotide sequence ID" value="NZ_ABVL01000052.1"/>
</dbReference>
<sequence>MNREYHKWHSPALCREMELLVFGSGGQRLLVFPSRKARFYEYEDHGMVHSLCKPLEEGKLQLICVDGIDEESLYCFDTTPDQRIERHLQYERYILEEVLPFSAKMNPHTPLTAHGCSLGAYHAVAMAMRHPQHFQRALAFSGRYDLTLHTAHYHSLFHGFYSDTLRDLVPNHFVPLITDRKRLKALRDMRFTFVIGDEDPFYENNLDLSRALAAKKIRHELHAWCGNAHRFRYWRQMIRIYL</sequence>
<evidence type="ECO:0000313" key="2">
    <source>
        <dbReference type="Proteomes" id="UP000005824"/>
    </source>
</evidence>
<dbReference type="Gene3D" id="3.40.50.1820">
    <property type="entry name" value="alpha/beta hydrolase"/>
    <property type="match status" value="1"/>
</dbReference>
<dbReference type="PANTHER" id="PTHR48098:SF3">
    <property type="entry name" value="IRON(III) ENTEROBACTIN ESTERASE"/>
    <property type="match status" value="1"/>
</dbReference>
<dbReference type="ESTHER" id="9bact-b4dck2">
    <property type="family name" value="A85-IroE-IroD-Fes-Yiel"/>
</dbReference>
<accession>B4DCK2</accession>